<name>A0A644X1B7_9ZZZZ</name>
<reference evidence="1" key="1">
    <citation type="submission" date="2019-08" db="EMBL/GenBank/DDBJ databases">
        <authorList>
            <person name="Kucharzyk K."/>
            <person name="Murdoch R.W."/>
            <person name="Higgins S."/>
            <person name="Loffler F."/>
        </authorList>
    </citation>
    <scope>NUCLEOTIDE SEQUENCE</scope>
</reference>
<sequence length="74" mass="8610">MEPLPMMVQVFLVRLGREYERCKAAGNTRRLVEIEHILGAVARRHPEHWITPLVCRGQNVYRKAHGMEAVYPLD</sequence>
<dbReference type="EMBL" id="VSSQ01001629">
    <property type="protein sequence ID" value="MPM09930.1"/>
    <property type="molecule type" value="Genomic_DNA"/>
</dbReference>
<organism evidence="1">
    <name type="scientific">bioreactor metagenome</name>
    <dbReference type="NCBI Taxonomy" id="1076179"/>
    <lineage>
        <taxon>unclassified sequences</taxon>
        <taxon>metagenomes</taxon>
        <taxon>ecological metagenomes</taxon>
    </lineage>
</organism>
<proteinExistence type="predicted"/>
<gene>
    <name evidence="1" type="ORF">SDC9_56254</name>
</gene>
<accession>A0A644X1B7</accession>
<evidence type="ECO:0000313" key="1">
    <source>
        <dbReference type="EMBL" id="MPM09930.1"/>
    </source>
</evidence>
<dbReference type="AlphaFoldDB" id="A0A644X1B7"/>
<protein>
    <submittedName>
        <fullName evidence="1">Uncharacterized protein</fullName>
    </submittedName>
</protein>
<comment type="caution">
    <text evidence="1">The sequence shown here is derived from an EMBL/GenBank/DDBJ whole genome shotgun (WGS) entry which is preliminary data.</text>
</comment>